<dbReference type="Proteomes" id="UP000623440">
    <property type="component" value="Unassembled WGS sequence"/>
</dbReference>
<protein>
    <submittedName>
        <fullName evidence="1">Uncharacterized protein</fullName>
    </submittedName>
</protein>
<gene>
    <name evidence="1" type="ORF">H6G97_18870</name>
</gene>
<evidence type="ECO:0000313" key="1">
    <source>
        <dbReference type="EMBL" id="MBD2531538.1"/>
    </source>
</evidence>
<organism evidence="1 2">
    <name type="scientific">Nostoc flagelliforme FACHB-838</name>
    <dbReference type="NCBI Taxonomy" id="2692904"/>
    <lineage>
        <taxon>Bacteria</taxon>
        <taxon>Bacillati</taxon>
        <taxon>Cyanobacteriota</taxon>
        <taxon>Cyanophyceae</taxon>
        <taxon>Nostocales</taxon>
        <taxon>Nostocaceae</taxon>
        <taxon>Nostoc</taxon>
    </lineage>
</organism>
<proteinExistence type="predicted"/>
<evidence type="ECO:0000313" key="2">
    <source>
        <dbReference type="Proteomes" id="UP000623440"/>
    </source>
</evidence>
<reference evidence="1 2" key="1">
    <citation type="journal article" date="2020" name="ISME J.">
        <title>Comparative genomics reveals insights into cyanobacterial evolution and habitat adaptation.</title>
        <authorList>
            <person name="Chen M.Y."/>
            <person name="Teng W.K."/>
            <person name="Zhao L."/>
            <person name="Hu C.X."/>
            <person name="Zhou Y.K."/>
            <person name="Han B.P."/>
            <person name="Song L.R."/>
            <person name="Shu W.S."/>
        </authorList>
    </citation>
    <scope>NUCLEOTIDE SEQUENCE [LARGE SCALE GENOMIC DNA]</scope>
    <source>
        <strain evidence="1 2">FACHB-838</strain>
    </source>
</reference>
<dbReference type="EMBL" id="JACJSI010000036">
    <property type="protein sequence ID" value="MBD2531538.1"/>
    <property type="molecule type" value="Genomic_DNA"/>
</dbReference>
<name>A0ABR8DT53_9NOSO</name>
<sequence length="98" mass="11228">MRLMEAAFIQRETGDTNWRNGMLRVGELFEWLSHPQLNPDILPIRLLAAAVYELAGYPARAAGLLNEDIFRHILLRQKGKMKELKRGYALIFSGQLCT</sequence>
<accession>A0ABR8DT53</accession>
<comment type="caution">
    <text evidence="1">The sequence shown here is derived from an EMBL/GenBank/DDBJ whole genome shotgun (WGS) entry which is preliminary data.</text>
</comment>
<keyword evidence="2" id="KW-1185">Reference proteome</keyword>